<dbReference type="Gene3D" id="2.60.120.650">
    <property type="entry name" value="Cupin"/>
    <property type="match status" value="1"/>
</dbReference>
<dbReference type="Pfam" id="PF02373">
    <property type="entry name" value="JmjC"/>
    <property type="match status" value="1"/>
</dbReference>
<reference evidence="5" key="1">
    <citation type="submission" date="2025-08" db="UniProtKB">
        <authorList>
            <consortium name="RefSeq"/>
        </authorList>
    </citation>
    <scope>IDENTIFICATION</scope>
    <source>
        <tissue evidence="5">Brain</tissue>
    </source>
</reference>
<organism evidence="4 5">
    <name type="scientific">Mustela putorius furo</name>
    <name type="common">European domestic ferret</name>
    <name type="synonym">Mustela furo</name>
    <dbReference type="NCBI Taxonomy" id="9669"/>
    <lineage>
        <taxon>Eukaryota</taxon>
        <taxon>Metazoa</taxon>
        <taxon>Chordata</taxon>
        <taxon>Craniata</taxon>
        <taxon>Vertebrata</taxon>
        <taxon>Euteleostomi</taxon>
        <taxon>Mammalia</taxon>
        <taxon>Eutheria</taxon>
        <taxon>Laurasiatheria</taxon>
        <taxon>Carnivora</taxon>
        <taxon>Caniformia</taxon>
        <taxon>Musteloidea</taxon>
        <taxon>Mustelidae</taxon>
        <taxon>Mustelinae</taxon>
        <taxon>Mustela</taxon>
    </lineage>
</organism>
<dbReference type="GO" id="GO:0005634">
    <property type="term" value="C:nucleus"/>
    <property type="evidence" value="ECO:0007669"/>
    <property type="project" value="TreeGrafter"/>
</dbReference>
<keyword evidence="4" id="KW-1185">Reference proteome</keyword>
<dbReference type="SUPFAM" id="SSF51197">
    <property type="entry name" value="Clavaminate synthase-like"/>
    <property type="match status" value="1"/>
</dbReference>
<dbReference type="InterPro" id="IPR003347">
    <property type="entry name" value="JmjC_dom"/>
</dbReference>
<dbReference type="InterPro" id="IPR003349">
    <property type="entry name" value="JmjN"/>
</dbReference>
<gene>
    <name evidence="5" type="primary">KDM4C</name>
</gene>
<dbReference type="Pfam" id="PF02375">
    <property type="entry name" value="JmjN"/>
    <property type="match status" value="1"/>
</dbReference>
<dbReference type="CTD" id="23081"/>
<dbReference type="GO" id="GO:0032454">
    <property type="term" value="F:histone H3K9 demethylase activity"/>
    <property type="evidence" value="ECO:0007669"/>
    <property type="project" value="TreeGrafter"/>
</dbReference>
<name>A0A8U0RN27_MUSPF</name>
<evidence type="ECO:0000259" key="2">
    <source>
        <dbReference type="PROSITE" id="PS51183"/>
    </source>
</evidence>
<dbReference type="GeneID" id="101679772"/>
<dbReference type="GO" id="GO:0051864">
    <property type="term" value="F:histone H3K36 demethylase activity"/>
    <property type="evidence" value="ECO:0007669"/>
    <property type="project" value="TreeGrafter"/>
</dbReference>
<dbReference type="SMART" id="SM00558">
    <property type="entry name" value="JmjC"/>
    <property type="match status" value="1"/>
</dbReference>
<proteinExistence type="predicted"/>
<dbReference type="GO" id="GO:0010468">
    <property type="term" value="P:regulation of gene expression"/>
    <property type="evidence" value="ECO:0007669"/>
    <property type="project" value="TreeGrafter"/>
</dbReference>
<evidence type="ECO:0000256" key="1">
    <source>
        <dbReference type="ARBA" id="ARBA00022853"/>
    </source>
</evidence>
<dbReference type="PROSITE" id="PS51184">
    <property type="entry name" value="JMJC"/>
    <property type="match status" value="1"/>
</dbReference>
<dbReference type="FunFam" id="2.60.120.650:FF:000071">
    <property type="entry name" value="Lysine (K)-specific demethylase 4B"/>
    <property type="match status" value="1"/>
</dbReference>
<dbReference type="PANTHER" id="PTHR10694:SF104">
    <property type="entry name" value="LYSINE-SPECIFIC DEMETHYLASE 4C"/>
    <property type="match status" value="1"/>
</dbReference>
<sequence>MEVAEVESPLNPSCKIMTFRPSMEEFREFNKYLAYMESKGAHRAGLAKVIPPREWKPRQCYDDIDNLLIPAPIQQMVTGQSGLFTQYNIQKKAMTVKEFRQLANSGKYCTPRYLDYEDLERKYWKNLTFVAPIYGADINGSIYDEGVDEWNIARLNTVLDVVEEECGISIEGVNTPYLYFGMWKTTFAWHTEDMDLYSINYLHFGEPKSWYAIPPEHGKRLERLAQGHAPVFKECTWSLRMLMGFCTSHAVQLLAVLYCLSKGYYGVLLGLRVSFGISGVHAFYNASFSPSFILFVLE</sequence>
<dbReference type="PANTHER" id="PTHR10694">
    <property type="entry name" value="LYSINE-SPECIFIC DEMETHYLASE"/>
    <property type="match status" value="1"/>
</dbReference>
<dbReference type="AlphaFoldDB" id="A0A8U0RN27"/>
<dbReference type="PROSITE" id="PS51183">
    <property type="entry name" value="JMJN"/>
    <property type="match status" value="1"/>
</dbReference>
<evidence type="ECO:0000313" key="5">
    <source>
        <dbReference type="RefSeq" id="XP_044925784.1"/>
    </source>
</evidence>
<dbReference type="SMART" id="SM00545">
    <property type="entry name" value="JmjN"/>
    <property type="match status" value="1"/>
</dbReference>
<evidence type="ECO:0000313" key="4">
    <source>
        <dbReference type="Proteomes" id="UP000000715"/>
    </source>
</evidence>
<keyword evidence="1" id="KW-0156">Chromatin regulator</keyword>
<dbReference type="Proteomes" id="UP000000715">
    <property type="component" value="Unplaced"/>
</dbReference>
<feature type="domain" description="JmjN" evidence="2">
    <location>
        <begin position="16"/>
        <end position="58"/>
    </location>
</feature>
<accession>A0A8U0RN27</accession>
<feature type="domain" description="JmjC" evidence="3">
    <location>
        <begin position="144"/>
        <end position="298"/>
    </location>
</feature>
<dbReference type="GO" id="GO:0000785">
    <property type="term" value="C:chromatin"/>
    <property type="evidence" value="ECO:0007669"/>
    <property type="project" value="TreeGrafter"/>
</dbReference>
<evidence type="ECO:0000259" key="3">
    <source>
        <dbReference type="PROSITE" id="PS51184"/>
    </source>
</evidence>
<protein>
    <submittedName>
        <fullName evidence="5">Lysine-specific demethylase 4C isoform X12</fullName>
    </submittedName>
</protein>
<dbReference type="RefSeq" id="XP_044925784.1">
    <property type="nucleotide sequence ID" value="XM_045069849.1"/>
</dbReference>